<dbReference type="Gene3D" id="3.40.1180.10">
    <property type="entry name" value="Decaprenyl diphosphate synthase-like"/>
    <property type="match status" value="1"/>
</dbReference>
<evidence type="ECO:0000256" key="4">
    <source>
        <dbReference type="ARBA" id="ARBA00005432"/>
    </source>
</evidence>
<proteinExistence type="inferred from homology"/>
<dbReference type="InterPro" id="IPR038887">
    <property type="entry name" value="Nus1/NgBR"/>
</dbReference>
<keyword evidence="7" id="KW-0812">Transmembrane</keyword>
<dbReference type="WBParaSite" id="SMUV_0000327501-mRNA-1">
    <property type="protein sequence ID" value="SMUV_0000327501-mRNA-1"/>
    <property type="gene ID" value="SMUV_0000327501"/>
</dbReference>
<keyword evidence="11" id="KW-0472">Membrane</keyword>
<dbReference type="GO" id="GO:0045547">
    <property type="term" value="F:ditrans,polycis-polyprenyl diphosphate synthase [(2E,6E)-farnesyl diphosphate specific] activity"/>
    <property type="evidence" value="ECO:0007669"/>
    <property type="project" value="UniProtKB-EC"/>
</dbReference>
<evidence type="ECO:0000313" key="13">
    <source>
        <dbReference type="Proteomes" id="UP000046393"/>
    </source>
</evidence>
<comment type="catalytic activity">
    <reaction evidence="12">
        <text>n isopentenyl diphosphate + (2E,6E)-farnesyl diphosphate = a di-trans,poly-cis-polyprenyl diphosphate + n diphosphate</text>
        <dbReference type="Rhea" id="RHEA:53008"/>
        <dbReference type="Rhea" id="RHEA-COMP:19494"/>
        <dbReference type="ChEBI" id="CHEBI:33019"/>
        <dbReference type="ChEBI" id="CHEBI:128769"/>
        <dbReference type="ChEBI" id="CHEBI:136960"/>
        <dbReference type="ChEBI" id="CHEBI:175763"/>
        <dbReference type="EC" id="2.5.1.87"/>
    </reaction>
</comment>
<comment type="pathway">
    <text evidence="3">Protein modification; protein glycosylation.</text>
</comment>
<comment type="similarity">
    <text evidence="4">Belongs to the UPP synthase family.</text>
</comment>
<protein>
    <recommendedName>
        <fullName evidence="5">ditrans,polycis-polyprenyl diphosphate synthase [(2E,6E)-farnesyldiphosphate specific]</fullName>
        <ecNumber evidence="5">2.5.1.87</ecNumber>
    </recommendedName>
</protein>
<dbReference type="Pfam" id="PF01255">
    <property type="entry name" value="Prenyltransf"/>
    <property type="match status" value="1"/>
</dbReference>
<sequence>MLWECLKVAYAFFEFFFKYIAKPSLLVEKVFSEQQDTPSRVPSHVAVVYTKKSEICVTALADLIVRCACAGVKKLSVYDPWSYLRSNKIVIEKLVKSKKPKLQRDIIDIHLSEPSESCKIRNDVLDVVLLGKESGKEALVRNCRKVCFQHSENAINTKLISSYLAKDCLTEPDLLLKVGPLSSMAGYLPWALRITEIVTVPHLLKHVSFNQFVSFIDTYYKRDRRLGR</sequence>
<keyword evidence="10" id="KW-1133">Transmembrane helix</keyword>
<organism evidence="13 14">
    <name type="scientific">Syphacia muris</name>
    <dbReference type="NCBI Taxonomy" id="451379"/>
    <lineage>
        <taxon>Eukaryota</taxon>
        <taxon>Metazoa</taxon>
        <taxon>Ecdysozoa</taxon>
        <taxon>Nematoda</taxon>
        <taxon>Chromadorea</taxon>
        <taxon>Rhabditida</taxon>
        <taxon>Spirurina</taxon>
        <taxon>Oxyuridomorpha</taxon>
        <taxon>Oxyuroidea</taxon>
        <taxon>Oxyuridae</taxon>
        <taxon>Syphacia</taxon>
    </lineage>
</organism>
<dbReference type="PANTHER" id="PTHR21528">
    <property type="entry name" value="DEHYDRODOLICHYL DIPHOSPHATE SYNTHASE COMPLEX SUBUNIT NUS1"/>
    <property type="match status" value="1"/>
</dbReference>
<dbReference type="STRING" id="451379.A0A0N5AG45"/>
<evidence type="ECO:0000256" key="8">
    <source>
        <dbReference type="ARBA" id="ARBA00022824"/>
    </source>
</evidence>
<keyword evidence="13" id="KW-1185">Reference proteome</keyword>
<dbReference type="SUPFAM" id="SSF64005">
    <property type="entry name" value="Undecaprenyl diphosphate synthase"/>
    <property type="match status" value="1"/>
</dbReference>
<evidence type="ECO:0000256" key="7">
    <source>
        <dbReference type="ARBA" id="ARBA00022692"/>
    </source>
</evidence>
<evidence type="ECO:0000256" key="11">
    <source>
        <dbReference type="ARBA" id="ARBA00023136"/>
    </source>
</evidence>
<dbReference type="AlphaFoldDB" id="A0A0N5AG45"/>
<comment type="cofactor">
    <cofactor evidence="1">
        <name>Mg(2+)</name>
        <dbReference type="ChEBI" id="CHEBI:18420"/>
    </cofactor>
</comment>
<evidence type="ECO:0000256" key="1">
    <source>
        <dbReference type="ARBA" id="ARBA00001946"/>
    </source>
</evidence>
<evidence type="ECO:0000256" key="3">
    <source>
        <dbReference type="ARBA" id="ARBA00004922"/>
    </source>
</evidence>
<keyword evidence="6" id="KW-0808">Transferase</keyword>
<evidence type="ECO:0000256" key="5">
    <source>
        <dbReference type="ARBA" id="ARBA00012596"/>
    </source>
</evidence>
<evidence type="ECO:0000256" key="12">
    <source>
        <dbReference type="ARBA" id="ARBA00047353"/>
    </source>
</evidence>
<dbReference type="GO" id="GO:0005789">
    <property type="term" value="C:endoplasmic reticulum membrane"/>
    <property type="evidence" value="ECO:0007669"/>
    <property type="project" value="UniProtKB-SubCell"/>
</dbReference>
<evidence type="ECO:0000256" key="10">
    <source>
        <dbReference type="ARBA" id="ARBA00022989"/>
    </source>
</evidence>
<evidence type="ECO:0000313" key="14">
    <source>
        <dbReference type="WBParaSite" id="SMUV_0000327501-mRNA-1"/>
    </source>
</evidence>
<dbReference type="UniPathway" id="UPA00378"/>
<evidence type="ECO:0000256" key="9">
    <source>
        <dbReference type="ARBA" id="ARBA00022842"/>
    </source>
</evidence>
<reference evidence="14" key="1">
    <citation type="submission" date="2017-02" db="UniProtKB">
        <authorList>
            <consortium name="WormBaseParasite"/>
        </authorList>
    </citation>
    <scope>IDENTIFICATION</scope>
</reference>
<accession>A0A0N5AG45</accession>
<name>A0A0N5AG45_9BILA</name>
<dbReference type="InterPro" id="IPR001441">
    <property type="entry name" value="UPP_synth-like"/>
</dbReference>
<dbReference type="Proteomes" id="UP000046393">
    <property type="component" value="Unplaced"/>
</dbReference>
<comment type="subcellular location">
    <subcellularLocation>
        <location evidence="2">Endoplasmic reticulum membrane</location>
    </subcellularLocation>
</comment>
<evidence type="ECO:0000256" key="2">
    <source>
        <dbReference type="ARBA" id="ARBA00004586"/>
    </source>
</evidence>
<keyword evidence="8" id="KW-0256">Endoplasmic reticulum</keyword>
<dbReference type="InterPro" id="IPR036424">
    <property type="entry name" value="UPP_synth-like_sf"/>
</dbReference>
<keyword evidence="9" id="KW-0460">Magnesium</keyword>
<dbReference type="PANTHER" id="PTHR21528:SF0">
    <property type="entry name" value="DEHYDRODOLICHYL DIPHOSPHATE SYNTHASE COMPLEX SUBUNIT NUS1"/>
    <property type="match status" value="1"/>
</dbReference>
<evidence type="ECO:0000256" key="6">
    <source>
        <dbReference type="ARBA" id="ARBA00022679"/>
    </source>
</evidence>
<dbReference type="GO" id="GO:1904423">
    <property type="term" value="C:dehydrodolichyl diphosphate synthase complex"/>
    <property type="evidence" value="ECO:0007669"/>
    <property type="project" value="InterPro"/>
</dbReference>
<dbReference type="EC" id="2.5.1.87" evidence="5"/>